<dbReference type="InterPro" id="IPR014942">
    <property type="entry name" value="AbiEii"/>
</dbReference>
<dbReference type="Gene3D" id="3.10.450.620">
    <property type="entry name" value="JHP933, nucleotidyltransferase-like core domain"/>
    <property type="match status" value="1"/>
</dbReference>
<evidence type="ECO:0000313" key="2">
    <source>
        <dbReference type="Proteomes" id="UP000644441"/>
    </source>
</evidence>
<gene>
    <name evidence="1" type="ORF">ISO4_01339</name>
</gene>
<sequence length="243" mass="27619">MFDHPHHRKIHHILTSLDSSLFVEAEACFGGGTLISLLHGEYRWSKDIDFLCPVGSGYRTLRKAVMEATGKPEFLFKKTTGLEFPRDIKADQYGIRFLVVADDTPIKFEIVCEARIDLESPEQPDWLNIPCLSTIDRYAEKLLANADRWNDSSIESRDLIDLAVLRLNEGSSEQAIAKAEDAYPVLVPLENALKKFQGSDDYRRKCFSALEVRDRALILDGIDLLASDQELPVTQRSRDELHR</sequence>
<reference evidence="1 2" key="1">
    <citation type="submission" date="2012-09" db="EMBL/GenBank/DDBJ databases">
        <title>Genome Sequence of alkane-degrading Bacterium Alcanivorax venustensis ISO4.</title>
        <authorList>
            <person name="Lai Q."/>
            <person name="Shao Z."/>
        </authorList>
    </citation>
    <scope>NUCLEOTIDE SEQUENCE [LARGE SCALE GENOMIC DNA]</scope>
    <source>
        <strain evidence="1 2">ISO4</strain>
    </source>
</reference>
<evidence type="ECO:0008006" key="3">
    <source>
        <dbReference type="Google" id="ProtNLM"/>
    </source>
</evidence>
<organism evidence="1 2">
    <name type="scientific">Alloalcanivorax venustensis ISO4</name>
    <dbReference type="NCBI Taxonomy" id="1177184"/>
    <lineage>
        <taxon>Bacteria</taxon>
        <taxon>Pseudomonadati</taxon>
        <taxon>Pseudomonadota</taxon>
        <taxon>Gammaproteobacteria</taxon>
        <taxon>Oceanospirillales</taxon>
        <taxon>Alcanivoracaceae</taxon>
        <taxon>Alloalcanivorax</taxon>
    </lineage>
</organism>
<evidence type="ECO:0000313" key="1">
    <source>
        <dbReference type="EMBL" id="MBF5052737.1"/>
    </source>
</evidence>
<protein>
    <recommendedName>
        <fullName evidence="3">Nucleotidyl transferase AbiEii/AbiGii toxin family protein</fullName>
    </recommendedName>
</protein>
<comment type="caution">
    <text evidence="1">The sequence shown here is derived from an EMBL/GenBank/DDBJ whole genome shotgun (WGS) entry which is preliminary data.</text>
</comment>
<proteinExistence type="predicted"/>
<keyword evidence="2" id="KW-1185">Reference proteome</keyword>
<accession>A0ABS0AF44</accession>
<dbReference type="RefSeq" id="WP_228547972.1">
    <property type="nucleotide sequence ID" value="NZ_ARXR01000008.1"/>
</dbReference>
<dbReference type="Pfam" id="PF08843">
    <property type="entry name" value="AbiEii"/>
    <property type="match status" value="1"/>
</dbReference>
<dbReference type="Proteomes" id="UP000644441">
    <property type="component" value="Unassembled WGS sequence"/>
</dbReference>
<name>A0ABS0AF44_9GAMM</name>
<dbReference type="EMBL" id="ARXR01000008">
    <property type="protein sequence ID" value="MBF5052737.1"/>
    <property type="molecule type" value="Genomic_DNA"/>
</dbReference>